<dbReference type="EMBL" id="BKCJ010518014">
    <property type="protein sequence ID" value="GFA93875.1"/>
    <property type="molecule type" value="Genomic_DNA"/>
</dbReference>
<proteinExistence type="predicted"/>
<evidence type="ECO:0000313" key="2">
    <source>
        <dbReference type="EMBL" id="GFA93875.1"/>
    </source>
</evidence>
<name>A0A699KKW3_TANCI</name>
<organism evidence="2">
    <name type="scientific">Tanacetum cinerariifolium</name>
    <name type="common">Dalmatian daisy</name>
    <name type="synonym">Chrysanthemum cinerariifolium</name>
    <dbReference type="NCBI Taxonomy" id="118510"/>
    <lineage>
        <taxon>Eukaryota</taxon>
        <taxon>Viridiplantae</taxon>
        <taxon>Streptophyta</taxon>
        <taxon>Embryophyta</taxon>
        <taxon>Tracheophyta</taxon>
        <taxon>Spermatophyta</taxon>
        <taxon>Magnoliopsida</taxon>
        <taxon>eudicotyledons</taxon>
        <taxon>Gunneridae</taxon>
        <taxon>Pentapetalae</taxon>
        <taxon>asterids</taxon>
        <taxon>campanulids</taxon>
        <taxon>Asterales</taxon>
        <taxon>Asteraceae</taxon>
        <taxon>Asteroideae</taxon>
        <taxon>Anthemideae</taxon>
        <taxon>Anthemidinae</taxon>
        <taxon>Tanacetum</taxon>
    </lineage>
</organism>
<dbReference type="AlphaFoldDB" id="A0A699KKW3"/>
<feature type="region of interest" description="Disordered" evidence="1">
    <location>
        <begin position="121"/>
        <end position="194"/>
    </location>
</feature>
<protein>
    <submittedName>
        <fullName evidence="2">Uncharacterized protein</fullName>
    </submittedName>
</protein>
<feature type="compositionally biased region" description="Polar residues" evidence="1">
    <location>
        <begin position="142"/>
        <end position="156"/>
    </location>
</feature>
<evidence type="ECO:0000256" key="1">
    <source>
        <dbReference type="SAM" id="MobiDB-lite"/>
    </source>
</evidence>
<sequence length="347" mass="39143">MCAELRTSCDREHNRVLELEAEISKLHNMLKESKKCCIFIQKDHIDLQVKFQNYKESLRNQKVCEQPNVTASNEIFEINKLKAQLQEKDDTIRHLHAEKDILEKIATQKAEIATLKTEAIGKKNSGPTGTPTKPKVLASAMYSKSSKTSPRSTQKPPVQHKKPTISVNMFPKAKPATEARKTIPKRNTQNHNPLPAKSVKARRAANYYRNLYVDISQFVDRSTKSVHAKPHQIKHVVNTSINAWNATKNIIERIVPIWKPTGRRFNLHDIFGSRTSTEPIVKPSKLTPCISPSTNATLSLEPILEPIELSLSVSSCASSTITMVSRFFDYRLSDRKAGSNGISSIFY</sequence>
<gene>
    <name evidence="2" type="ORF">Tci_665847</name>
</gene>
<comment type="caution">
    <text evidence="2">The sequence shown here is derived from an EMBL/GenBank/DDBJ whole genome shotgun (WGS) entry which is preliminary data.</text>
</comment>
<accession>A0A699KKW3</accession>
<reference evidence="2" key="1">
    <citation type="journal article" date="2019" name="Sci. Rep.">
        <title>Draft genome of Tanacetum cinerariifolium, the natural source of mosquito coil.</title>
        <authorList>
            <person name="Yamashiro T."/>
            <person name="Shiraishi A."/>
            <person name="Satake H."/>
            <person name="Nakayama K."/>
        </authorList>
    </citation>
    <scope>NUCLEOTIDE SEQUENCE</scope>
</reference>